<evidence type="ECO:0008006" key="4">
    <source>
        <dbReference type="Google" id="ProtNLM"/>
    </source>
</evidence>
<dbReference type="Proteomes" id="UP001379533">
    <property type="component" value="Chromosome"/>
</dbReference>
<gene>
    <name evidence="2" type="ORF">LZC95_13135</name>
</gene>
<evidence type="ECO:0000313" key="2">
    <source>
        <dbReference type="EMBL" id="WXA97774.1"/>
    </source>
</evidence>
<feature type="transmembrane region" description="Helical" evidence="1">
    <location>
        <begin position="287"/>
        <end position="311"/>
    </location>
</feature>
<name>A0ABZ2KIB8_9BACT</name>
<keyword evidence="1" id="KW-1133">Transmembrane helix</keyword>
<feature type="transmembrane region" description="Helical" evidence="1">
    <location>
        <begin position="235"/>
        <end position="254"/>
    </location>
</feature>
<keyword evidence="1" id="KW-0472">Membrane</keyword>
<feature type="transmembrane region" description="Helical" evidence="1">
    <location>
        <begin position="40"/>
        <end position="60"/>
    </location>
</feature>
<reference evidence="2 3" key="1">
    <citation type="submission" date="2021-12" db="EMBL/GenBank/DDBJ databases">
        <title>Discovery of the Pendulisporaceae a myxobacterial family with distinct sporulation behavior and unique specialized metabolism.</title>
        <authorList>
            <person name="Garcia R."/>
            <person name="Popoff A."/>
            <person name="Bader C.D."/>
            <person name="Loehr J."/>
            <person name="Walesch S."/>
            <person name="Walt C."/>
            <person name="Boldt J."/>
            <person name="Bunk B."/>
            <person name="Haeckl F.J.F.P.J."/>
            <person name="Gunesch A.P."/>
            <person name="Birkelbach J."/>
            <person name="Nuebel U."/>
            <person name="Pietschmann T."/>
            <person name="Bach T."/>
            <person name="Mueller R."/>
        </authorList>
    </citation>
    <scope>NUCLEOTIDE SEQUENCE [LARGE SCALE GENOMIC DNA]</scope>
    <source>
        <strain evidence="2 3">MSr12523</strain>
    </source>
</reference>
<dbReference type="RefSeq" id="WP_394848391.1">
    <property type="nucleotide sequence ID" value="NZ_CP089982.1"/>
</dbReference>
<accession>A0ABZ2KIB8</accession>
<organism evidence="2 3">
    <name type="scientific">Pendulispora brunnea</name>
    <dbReference type="NCBI Taxonomy" id="2905690"/>
    <lineage>
        <taxon>Bacteria</taxon>
        <taxon>Pseudomonadati</taxon>
        <taxon>Myxococcota</taxon>
        <taxon>Myxococcia</taxon>
        <taxon>Myxococcales</taxon>
        <taxon>Sorangiineae</taxon>
        <taxon>Pendulisporaceae</taxon>
        <taxon>Pendulispora</taxon>
    </lineage>
</organism>
<dbReference type="EMBL" id="CP089982">
    <property type="protein sequence ID" value="WXA97774.1"/>
    <property type="molecule type" value="Genomic_DNA"/>
</dbReference>
<feature type="transmembrane region" description="Helical" evidence="1">
    <location>
        <begin position="323"/>
        <end position="343"/>
    </location>
</feature>
<proteinExistence type="predicted"/>
<sequence>MQKMDLVAPEFPSSIGEAGPQLGALLGPARAFVRRLSDRTLALAIGAILFLLAAWPLSLVEVPPLQDLPNHLATVTVITHPEHYPEFVANGFFKTNAALFGWLCLVGKLTGVKAAARLFVLLVLGLNSLVFPQFILRFTNRRRLIVASFFIWPTIHNWFVSMGMLDFALGVPLSLLLLMAADRQRLAPTWWNGVAMAVIALADWYAHVFTLMVACMLLLVHVVERRSWRERFTEALRMFAPLVPATVLTLISLYNHMTEPVGAMTGYAVTRMMIPPWELLYNLWAEWFWGFTWLQYSTFVPAAVVVLYAYLRRGESPTFFSPLAFALLGGLFLFLPYVATNWFHVNSRVIPYLWIAAFLRLPDRIDARLGKLMVVCAGLYTVGMGIDYVRLDNDRMKFTAGMSAVPENAKLLPLVFKRKLTSENTRSLQHAWGFYVAEKQTSAPLLFAHSRSFPVMYRDPPNPQFNHLVLESFAPTMENPNWICGIMRTGGIHERDCEGVWRRQWAEFWQMATPEFDSVLMWDATPEVQALVPPEYRIVLKQEHLTIYRRTDAQASRLAPVEK</sequence>
<feature type="transmembrane region" description="Helical" evidence="1">
    <location>
        <begin position="204"/>
        <end position="223"/>
    </location>
</feature>
<feature type="transmembrane region" description="Helical" evidence="1">
    <location>
        <begin position="115"/>
        <end position="136"/>
    </location>
</feature>
<feature type="transmembrane region" description="Helical" evidence="1">
    <location>
        <begin position="157"/>
        <end position="181"/>
    </location>
</feature>
<protein>
    <recommendedName>
        <fullName evidence="4">Mannosyltransferase</fullName>
    </recommendedName>
</protein>
<evidence type="ECO:0000256" key="1">
    <source>
        <dbReference type="SAM" id="Phobius"/>
    </source>
</evidence>
<keyword evidence="3" id="KW-1185">Reference proteome</keyword>
<evidence type="ECO:0000313" key="3">
    <source>
        <dbReference type="Proteomes" id="UP001379533"/>
    </source>
</evidence>
<keyword evidence="1" id="KW-0812">Transmembrane</keyword>